<accession>A0A645JID6</accession>
<evidence type="ECO:0000313" key="1">
    <source>
        <dbReference type="EMBL" id="MPN60094.1"/>
    </source>
</evidence>
<reference evidence="1" key="1">
    <citation type="submission" date="2019-08" db="EMBL/GenBank/DDBJ databases">
        <authorList>
            <person name="Kucharzyk K."/>
            <person name="Murdoch R.W."/>
            <person name="Higgins S."/>
            <person name="Loffler F."/>
        </authorList>
    </citation>
    <scope>NUCLEOTIDE SEQUENCE</scope>
</reference>
<dbReference type="AlphaFoldDB" id="A0A645JID6"/>
<organism evidence="1">
    <name type="scientific">bioreactor metagenome</name>
    <dbReference type="NCBI Taxonomy" id="1076179"/>
    <lineage>
        <taxon>unclassified sequences</taxon>
        <taxon>metagenomes</taxon>
        <taxon>ecological metagenomes</taxon>
    </lineage>
</organism>
<proteinExistence type="predicted"/>
<gene>
    <name evidence="1" type="ORF">SDC9_207819</name>
</gene>
<comment type="caution">
    <text evidence="1">The sequence shown here is derived from an EMBL/GenBank/DDBJ whole genome shotgun (WGS) entry which is preliminary data.</text>
</comment>
<protein>
    <submittedName>
        <fullName evidence="1">Uncharacterized protein</fullName>
    </submittedName>
</protein>
<name>A0A645JID6_9ZZZZ</name>
<dbReference type="EMBL" id="VSSQ01134893">
    <property type="protein sequence ID" value="MPN60094.1"/>
    <property type="molecule type" value="Genomic_DNA"/>
</dbReference>
<sequence>MGRRKNLNLKSGTGKRIFDDNLLLLLNLAKGWGHLFPNPGCRINRDLEFTCNRSYTFNMIIMFMRHNDSFDL</sequence>